<name>A0A6A5Y370_9PLEO</name>
<protein>
    <submittedName>
        <fullName evidence="3">Uncharacterized protein</fullName>
    </submittedName>
</protein>
<keyword evidence="2" id="KW-1133">Transmembrane helix</keyword>
<feature type="transmembrane region" description="Helical" evidence="2">
    <location>
        <begin position="79"/>
        <end position="96"/>
    </location>
</feature>
<dbReference type="Proteomes" id="UP000799778">
    <property type="component" value="Unassembled WGS sequence"/>
</dbReference>
<evidence type="ECO:0000256" key="2">
    <source>
        <dbReference type="SAM" id="Phobius"/>
    </source>
</evidence>
<proteinExistence type="predicted"/>
<keyword evidence="2" id="KW-0472">Membrane</keyword>
<dbReference type="GeneID" id="54284585"/>
<evidence type="ECO:0000313" key="3">
    <source>
        <dbReference type="EMBL" id="KAF2019696.1"/>
    </source>
</evidence>
<feature type="compositionally biased region" description="Basic and acidic residues" evidence="1">
    <location>
        <begin position="1"/>
        <end position="31"/>
    </location>
</feature>
<gene>
    <name evidence="3" type="ORF">BU24DRAFT_419321</name>
</gene>
<reference evidence="3" key="1">
    <citation type="journal article" date="2020" name="Stud. Mycol.">
        <title>101 Dothideomycetes genomes: a test case for predicting lifestyles and emergence of pathogens.</title>
        <authorList>
            <person name="Haridas S."/>
            <person name="Albert R."/>
            <person name="Binder M."/>
            <person name="Bloem J."/>
            <person name="Labutti K."/>
            <person name="Salamov A."/>
            <person name="Andreopoulos B."/>
            <person name="Baker S."/>
            <person name="Barry K."/>
            <person name="Bills G."/>
            <person name="Bluhm B."/>
            <person name="Cannon C."/>
            <person name="Castanera R."/>
            <person name="Culley D."/>
            <person name="Daum C."/>
            <person name="Ezra D."/>
            <person name="Gonzalez J."/>
            <person name="Henrissat B."/>
            <person name="Kuo A."/>
            <person name="Liang C."/>
            <person name="Lipzen A."/>
            <person name="Lutzoni F."/>
            <person name="Magnuson J."/>
            <person name="Mondo S."/>
            <person name="Nolan M."/>
            <person name="Ohm R."/>
            <person name="Pangilinan J."/>
            <person name="Park H.-J."/>
            <person name="Ramirez L."/>
            <person name="Alfaro M."/>
            <person name="Sun H."/>
            <person name="Tritt A."/>
            <person name="Yoshinaga Y."/>
            <person name="Zwiers L.-H."/>
            <person name="Turgeon B."/>
            <person name="Goodwin S."/>
            <person name="Spatafora J."/>
            <person name="Crous P."/>
            <person name="Grigoriev I."/>
        </authorList>
    </citation>
    <scope>NUCLEOTIDE SEQUENCE</scope>
    <source>
        <strain evidence="3">CBS 175.79</strain>
    </source>
</reference>
<dbReference type="RefSeq" id="XP_033388035.1">
    <property type="nucleotide sequence ID" value="XM_033527188.1"/>
</dbReference>
<feature type="region of interest" description="Disordered" evidence="1">
    <location>
        <begin position="1"/>
        <end position="60"/>
    </location>
</feature>
<dbReference type="EMBL" id="ML978067">
    <property type="protein sequence ID" value="KAF2019696.1"/>
    <property type="molecule type" value="Genomic_DNA"/>
</dbReference>
<keyword evidence="2" id="KW-0812">Transmembrane</keyword>
<feature type="compositionally biased region" description="Acidic residues" evidence="1">
    <location>
        <begin position="37"/>
        <end position="50"/>
    </location>
</feature>
<sequence>MPGHLDDKLVDSGRYDALRNTHNHDQDDNHSESSSTEVDEEWGDNEEEAGSDSRLNCPSKKSREWRRRRGSVWAKIQKYRWVVDTALLLVIVGLLLEKRWSHRRAHRYEFAGDVTGFAPKFSQQIKTFKPDPIFVPENASEFWSSETQQAWLDIVPSTSIHSPTPSRMNTSRCRKR</sequence>
<evidence type="ECO:0000256" key="1">
    <source>
        <dbReference type="SAM" id="MobiDB-lite"/>
    </source>
</evidence>
<organism evidence="3 4">
    <name type="scientific">Aaosphaeria arxii CBS 175.79</name>
    <dbReference type="NCBI Taxonomy" id="1450172"/>
    <lineage>
        <taxon>Eukaryota</taxon>
        <taxon>Fungi</taxon>
        <taxon>Dikarya</taxon>
        <taxon>Ascomycota</taxon>
        <taxon>Pezizomycotina</taxon>
        <taxon>Dothideomycetes</taxon>
        <taxon>Pleosporomycetidae</taxon>
        <taxon>Pleosporales</taxon>
        <taxon>Pleosporales incertae sedis</taxon>
        <taxon>Aaosphaeria</taxon>
    </lineage>
</organism>
<evidence type="ECO:0000313" key="4">
    <source>
        <dbReference type="Proteomes" id="UP000799778"/>
    </source>
</evidence>
<accession>A0A6A5Y370</accession>
<keyword evidence="4" id="KW-1185">Reference proteome</keyword>
<dbReference type="AlphaFoldDB" id="A0A6A5Y370"/>
<dbReference type="OrthoDB" id="3687641at2759"/>